<feature type="transmembrane region" description="Helical" evidence="13">
    <location>
        <begin position="390"/>
        <end position="411"/>
    </location>
</feature>
<proteinExistence type="inferred from homology"/>
<evidence type="ECO:0000313" key="14">
    <source>
        <dbReference type="EMBL" id="EEW38102.1"/>
    </source>
</evidence>
<evidence type="ECO:0000256" key="8">
    <source>
        <dbReference type="ARBA" id="ARBA00022692"/>
    </source>
</evidence>
<keyword evidence="8 13" id="KW-0812">Transmembrane</keyword>
<dbReference type="GO" id="GO:0042910">
    <property type="term" value="F:xenobiotic transmembrane transporter activity"/>
    <property type="evidence" value="ECO:0007669"/>
    <property type="project" value="InterPro"/>
</dbReference>
<comment type="caution">
    <text evidence="14">The sequence shown here is derived from an EMBL/GenBank/DDBJ whole genome shotgun (WGS) entry which is preliminary data.</text>
</comment>
<keyword evidence="15" id="KW-1185">Reference proteome</keyword>
<evidence type="ECO:0000256" key="13">
    <source>
        <dbReference type="SAM" id="Phobius"/>
    </source>
</evidence>
<keyword evidence="11 13" id="KW-0472">Membrane</keyword>
<dbReference type="EMBL" id="ACKZ01000008">
    <property type="protein sequence ID" value="EEW38102.1"/>
    <property type="molecule type" value="Genomic_DNA"/>
</dbReference>
<feature type="transmembrane region" description="Helical" evidence="13">
    <location>
        <begin position="359"/>
        <end position="378"/>
    </location>
</feature>
<dbReference type="PANTHER" id="PTHR43298">
    <property type="entry name" value="MULTIDRUG RESISTANCE PROTEIN NORM-RELATED"/>
    <property type="match status" value="1"/>
</dbReference>
<evidence type="ECO:0000256" key="9">
    <source>
        <dbReference type="ARBA" id="ARBA00022989"/>
    </source>
</evidence>
<comment type="function">
    <text evidence="1">Multidrug efflux pump.</text>
</comment>
<dbReference type="RefSeq" id="WP_005605386.1">
    <property type="nucleotide sequence ID" value="NZ_CP102283.1"/>
</dbReference>
<keyword evidence="10" id="KW-0406">Ion transport</keyword>
<feature type="transmembrane region" description="Helical" evidence="13">
    <location>
        <begin position="162"/>
        <end position="183"/>
    </location>
</feature>
<evidence type="ECO:0000256" key="2">
    <source>
        <dbReference type="ARBA" id="ARBA00004651"/>
    </source>
</evidence>
<feature type="transmembrane region" description="Helical" evidence="13">
    <location>
        <begin position="319"/>
        <end position="339"/>
    </location>
</feature>
<dbReference type="InterPro" id="IPR048279">
    <property type="entry name" value="MdtK-like"/>
</dbReference>
<dbReference type="PIRSF" id="PIRSF006603">
    <property type="entry name" value="DinF"/>
    <property type="match status" value="1"/>
</dbReference>
<feature type="transmembrane region" description="Helical" evidence="13">
    <location>
        <begin position="133"/>
        <end position="150"/>
    </location>
</feature>
<feature type="transmembrane region" description="Helical" evidence="13">
    <location>
        <begin position="417"/>
        <end position="436"/>
    </location>
</feature>
<keyword evidence="6" id="KW-0050">Antiport</keyword>
<evidence type="ECO:0000256" key="5">
    <source>
        <dbReference type="ARBA" id="ARBA00022448"/>
    </source>
</evidence>
<evidence type="ECO:0000256" key="6">
    <source>
        <dbReference type="ARBA" id="ARBA00022449"/>
    </source>
</evidence>
<dbReference type="STRING" id="638301.HMPREF0444_0346"/>
<dbReference type="eggNOG" id="COG0534">
    <property type="taxonomic scope" value="Bacteria"/>
</dbReference>
<dbReference type="GO" id="GO:0015297">
    <property type="term" value="F:antiporter activity"/>
    <property type="evidence" value="ECO:0007669"/>
    <property type="project" value="UniProtKB-KW"/>
</dbReference>
<feature type="transmembrane region" description="Helical" evidence="13">
    <location>
        <begin position="54"/>
        <end position="74"/>
    </location>
</feature>
<feature type="transmembrane region" description="Helical" evidence="13">
    <location>
        <begin position="243"/>
        <end position="265"/>
    </location>
</feature>
<gene>
    <name evidence="14" type="ORF">HMPREF0444_0346</name>
</gene>
<accession>C8NEK1</accession>
<comment type="subcellular location">
    <subcellularLocation>
        <location evidence="2">Cell membrane</location>
        <topology evidence="2">Multi-pass membrane protein</topology>
    </subcellularLocation>
</comment>
<name>C8NEK1_9LACT</name>
<keyword evidence="9 13" id="KW-1133">Transmembrane helix</keyword>
<evidence type="ECO:0000256" key="11">
    <source>
        <dbReference type="ARBA" id="ARBA00023136"/>
    </source>
</evidence>
<dbReference type="NCBIfam" id="TIGR00797">
    <property type="entry name" value="matE"/>
    <property type="match status" value="1"/>
</dbReference>
<dbReference type="Pfam" id="PF01554">
    <property type="entry name" value="MatE"/>
    <property type="match status" value="2"/>
</dbReference>
<keyword evidence="5" id="KW-0813">Transport</keyword>
<feature type="transmembrane region" description="Helical" evidence="13">
    <location>
        <begin position="94"/>
        <end position="113"/>
    </location>
</feature>
<dbReference type="Proteomes" id="UP000005926">
    <property type="component" value="Unassembled WGS sequence"/>
</dbReference>
<evidence type="ECO:0000256" key="4">
    <source>
        <dbReference type="ARBA" id="ARBA00020268"/>
    </source>
</evidence>
<evidence type="ECO:0000256" key="12">
    <source>
        <dbReference type="ARBA" id="ARBA00031636"/>
    </source>
</evidence>
<dbReference type="PANTHER" id="PTHR43298:SF2">
    <property type="entry name" value="FMN_FAD EXPORTER YEEO-RELATED"/>
    <property type="match status" value="1"/>
</dbReference>
<dbReference type="GeneID" id="78411385"/>
<sequence length="458" mass="51261">MELTTQKNHKIKHLLKILIPVLIYQLANYSAQFIDTVMTGRYNEVHLAGVSIGGSLYSPFFTMLTGIVSGLVPIVGQYLGQKKKEKIIEVMRQYLLIGIFLAFLLFLFGWIFLKPTLGIMNLEISVEKIAFEYLSWLSLGLVPLLLFSVMRSFVDALGLTKLSMLLMVLVVPLNVFFNYSLIYGQFGFPEMGGPGAGLGTALAYWGLLFIAYFVFKWHSELKKYPIFKWEGIRFSLWKEPFKIGFPIGLSIFAEVAIFCFVGLLMAGFGTTVIAAHQAAMNFATLIYAFPISISTALTIIVSFEVGQKNILSAVQYSKIGILTSFIIAVVTLICLALNLNTIASFYGSEEEFIKITIQFLAYSLLFQLFDAIAAPIQGILRGFKDVQMPFILCLIGYWLIGLPIGFLLHYGFNFGPFSYWIGLILGLMSNCTFLVFRLKRAVIKNKINRGGNDVSNTK</sequence>
<evidence type="ECO:0000256" key="1">
    <source>
        <dbReference type="ARBA" id="ARBA00003408"/>
    </source>
</evidence>
<dbReference type="HOGENOM" id="CLU_012893_6_0_9"/>
<organism evidence="14 15">
    <name type="scientific">Granulicatella adiacens ATCC 49175</name>
    <dbReference type="NCBI Taxonomy" id="638301"/>
    <lineage>
        <taxon>Bacteria</taxon>
        <taxon>Bacillati</taxon>
        <taxon>Bacillota</taxon>
        <taxon>Bacilli</taxon>
        <taxon>Lactobacillales</taxon>
        <taxon>Carnobacteriaceae</taxon>
        <taxon>Granulicatella</taxon>
    </lineage>
</organism>
<keyword evidence="7" id="KW-1003">Cell membrane</keyword>
<reference evidence="14 15" key="1">
    <citation type="submission" date="2009-08" db="EMBL/GenBank/DDBJ databases">
        <authorList>
            <person name="Muzny D."/>
            <person name="Qin X."/>
            <person name="Deng J."/>
            <person name="Jiang H."/>
            <person name="Liu Y."/>
            <person name="Qu J."/>
            <person name="Song X.-Z."/>
            <person name="Zhang L."/>
            <person name="Thornton R."/>
            <person name="Coyle M."/>
            <person name="Francisco L."/>
            <person name="Jackson L."/>
            <person name="Javaid M."/>
            <person name="Korchina V."/>
            <person name="Kovar C."/>
            <person name="Mata R."/>
            <person name="Mathew T."/>
            <person name="Ngo R."/>
            <person name="Nguyen L."/>
            <person name="Nguyen N."/>
            <person name="Okwuonu G."/>
            <person name="Ongeri F."/>
            <person name="Pham C."/>
            <person name="Simmons D."/>
            <person name="Wilczek-Boney K."/>
            <person name="Hale W."/>
            <person name="Jakkamsetti A."/>
            <person name="Pham P."/>
            <person name="Ruth R."/>
            <person name="San Lucas F."/>
            <person name="Warren J."/>
            <person name="Zhang J."/>
            <person name="Zhao Z."/>
            <person name="Zhou C."/>
            <person name="Zhu D."/>
            <person name="Lee S."/>
            <person name="Bess C."/>
            <person name="Blankenburg K."/>
            <person name="Forbes L."/>
            <person name="Fu Q."/>
            <person name="Gubbala S."/>
            <person name="Hirani K."/>
            <person name="Jayaseelan J.C."/>
            <person name="Lara F."/>
            <person name="Munidasa M."/>
            <person name="Palculict T."/>
            <person name="Patil S."/>
            <person name="Pu L.-L."/>
            <person name="Saada N."/>
            <person name="Tang L."/>
            <person name="Weissenberger G."/>
            <person name="Zhu Y."/>
            <person name="Hemphill L."/>
            <person name="Shang Y."/>
            <person name="Youmans B."/>
            <person name="Ayvaz T."/>
            <person name="Ross M."/>
            <person name="Santibanez J."/>
            <person name="Aqrawi P."/>
            <person name="Gross S."/>
            <person name="Joshi V."/>
            <person name="Fowler G."/>
            <person name="Nazareth L."/>
            <person name="Reid J."/>
            <person name="Worley K."/>
            <person name="Petrosino J."/>
            <person name="Highlander S."/>
            <person name="Gibbs R."/>
        </authorList>
    </citation>
    <scope>NUCLEOTIDE SEQUENCE [LARGE SCALE GENOMIC DNA]</scope>
    <source>
        <strain evidence="14 15">ATCC 49175</strain>
    </source>
</reference>
<feature type="transmembrane region" description="Helical" evidence="13">
    <location>
        <begin position="285"/>
        <end position="307"/>
    </location>
</feature>
<evidence type="ECO:0000256" key="10">
    <source>
        <dbReference type="ARBA" id="ARBA00023065"/>
    </source>
</evidence>
<protein>
    <recommendedName>
        <fullName evidence="4">Probable multidrug resistance protein NorM</fullName>
    </recommendedName>
    <alternativeName>
        <fullName evidence="12">Multidrug-efflux transporter</fullName>
    </alternativeName>
</protein>
<comment type="similarity">
    <text evidence="3">Belongs to the multi antimicrobial extrusion (MATE) (TC 2.A.66.1) family.</text>
</comment>
<evidence type="ECO:0000313" key="15">
    <source>
        <dbReference type="Proteomes" id="UP000005926"/>
    </source>
</evidence>
<feature type="transmembrane region" description="Helical" evidence="13">
    <location>
        <begin position="195"/>
        <end position="215"/>
    </location>
</feature>
<evidence type="ECO:0000256" key="7">
    <source>
        <dbReference type="ARBA" id="ARBA00022475"/>
    </source>
</evidence>
<dbReference type="AlphaFoldDB" id="C8NEK1"/>
<dbReference type="InterPro" id="IPR002528">
    <property type="entry name" value="MATE_fam"/>
</dbReference>
<dbReference type="CDD" id="cd13131">
    <property type="entry name" value="MATE_NorM_like"/>
    <property type="match status" value="1"/>
</dbReference>
<feature type="transmembrane region" description="Helical" evidence="13">
    <location>
        <begin position="14"/>
        <end position="34"/>
    </location>
</feature>
<dbReference type="GO" id="GO:0005886">
    <property type="term" value="C:plasma membrane"/>
    <property type="evidence" value="ECO:0007669"/>
    <property type="project" value="UniProtKB-SubCell"/>
</dbReference>
<evidence type="ECO:0000256" key="3">
    <source>
        <dbReference type="ARBA" id="ARBA00010199"/>
    </source>
</evidence>
<dbReference type="GO" id="GO:0006811">
    <property type="term" value="P:monoatomic ion transport"/>
    <property type="evidence" value="ECO:0007669"/>
    <property type="project" value="UniProtKB-KW"/>
</dbReference>
<dbReference type="InterPro" id="IPR050222">
    <property type="entry name" value="MATE_MdtK"/>
</dbReference>